<organism evidence="1 2">
    <name type="scientific">Phytophthora fragariae</name>
    <dbReference type="NCBI Taxonomy" id="53985"/>
    <lineage>
        <taxon>Eukaryota</taxon>
        <taxon>Sar</taxon>
        <taxon>Stramenopiles</taxon>
        <taxon>Oomycota</taxon>
        <taxon>Peronosporomycetes</taxon>
        <taxon>Peronosporales</taxon>
        <taxon>Peronosporaceae</taxon>
        <taxon>Phytophthora</taxon>
    </lineage>
</organism>
<protein>
    <submittedName>
        <fullName evidence="1">Uncharacterized protein</fullName>
    </submittedName>
</protein>
<gene>
    <name evidence="1" type="ORF">PF007_g5384</name>
</gene>
<evidence type="ECO:0000313" key="1">
    <source>
        <dbReference type="EMBL" id="KAE9128102.1"/>
    </source>
</evidence>
<evidence type="ECO:0000313" key="2">
    <source>
        <dbReference type="Proteomes" id="UP000441208"/>
    </source>
</evidence>
<comment type="caution">
    <text evidence="1">The sequence shown here is derived from an EMBL/GenBank/DDBJ whole genome shotgun (WGS) entry which is preliminary data.</text>
</comment>
<accession>A0A6A3T1W1</accession>
<proteinExistence type="predicted"/>
<dbReference type="EMBL" id="QXFZ01000187">
    <property type="protein sequence ID" value="KAE9128102.1"/>
    <property type="molecule type" value="Genomic_DNA"/>
</dbReference>
<dbReference type="Proteomes" id="UP000441208">
    <property type="component" value="Unassembled WGS sequence"/>
</dbReference>
<reference evidence="1 2" key="1">
    <citation type="submission" date="2018-08" db="EMBL/GenBank/DDBJ databases">
        <title>Genomic investigation of the strawberry pathogen Phytophthora fragariae indicates pathogenicity is determined by transcriptional variation in three key races.</title>
        <authorList>
            <person name="Adams T.M."/>
            <person name="Armitage A.D."/>
            <person name="Sobczyk M.K."/>
            <person name="Bates H.J."/>
            <person name="Dunwell J.M."/>
            <person name="Nellist C.F."/>
            <person name="Harrison R.J."/>
        </authorList>
    </citation>
    <scope>NUCLEOTIDE SEQUENCE [LARGE SCALE GENOMIC DNA]</scope>
    <source>
        <strain evidence="1 2">NOV-71</strain>
    </source>
</reference>
<name>A0A6A3T1W1_9STRA</name>
<dbReference type="AlphaFoldDB" id="A0A6A3T1W1"/>
<sequence>MEALFSVAGLMVTKCPFFILPSSTRSTKLNLPTTMDPDYVSDDSVSSSFEFDGSDLSDTPSEELIIYDRLTGEVIDFTTA</sequence>